<dbReference type="InterPro" id="IPR000719">
    <property type="entry name" value="Prot_kinase_dom"/>
</dbReference>
<evidence type="ECO:0000259" key="13">
    <source>
        <dbReference type="PROSITE" id="PS50011"/>
    </source>
</evidence>
<dbReference type="PROSITE" id="PS00108">
    <property type="entry name" value="PROTEIN_KINASE_ST"/>
    <property type="match status" value="1"/>
</dbReference>
<dbReference type="EMBL" id="MPUH01000048">
    <property type="protein sequence ID" value="OMJ93164.1"/>
    <property type="molecule type" value="Genomic_DNA"/>
</dbReference>
<dbReference type="InterPro" id="IPR017441">
    <property type="entry name" value="Protein_kinase_ATP_BS"/>
</dbReference>
<dbReference type="Gene3D" id="1.10.510.10">
    <property type="entry name" value="Transferase(Phosphotransferase) domain 1"/>
    <property type="match status" value="1"/>
</dbReference>
<dbReference type="PROSITE" id="PS50011">
    <property type="entry name" value="PROTEIN_KINASE_DOM"/>
    <property type="match status" value="1"/>
</dbReference>
<dbReference type="OrthoDB" id="1732493at2759"/>
<evidence type="ECO:0000256" key="12">
    <source>
        <dbReference type="RuleBase" id="RU000304"/>
    </source>
</evidence>
<dbReference type="InterPro" id="IPR050108">
    <property type="entry name" value="CDK"/>
</dbReference>
<organism evidence="14 15">
    <name type="scientific">Stentor coeruleus</name>
    <dbReference type="NCBI Taxonomy" id="5963"/>
    <lineage>
        <taxon>Eukaryota</taxon>
        <taxon>Sar</taxon>
        <taxon>Alveolata</taxon>
        <taxon>Ciliophora</taxon>
        <taxon>Postciliodesmatophora</taxon>
        <taxon>Heterotrichea</taxon>
        <taxon>Heterotrichida</taxon>
        <taxon>Stentoridae</taxon>
        <taxon>Stentor</taxon>
    </lineage>
</organism>
<dbReference type="InterPro" id="IPR011009">
    <property type="entry name" value="Kinase-like_dom_sf"/>
</dbReference>
<feature type="binding site" evidence="11">
    <location>
        <position position="33"/>
    </location>
    <ligand>
        <name>ATP</name>
        <dbReference type="ChEBI" id="CHEBI:30616"/>
    </ligand>
</feature>
<keyword evidence="4 11" id="KW-0547">Nucleotide-binding</keyword>
<keyword evidence="2 12" id="KW-0723">Serine/threonine-protein kinase</keyword>
<dbReference type="PANTHER" id="PTHR24056:SF508">
    <property type="entry name" value="CYCLIN-DEPENDENT KINASE 10"/>
    <property type="match status" value="1"/>
</dbReference>
<name>A0A1R2CVX4_9CILI</name>
<keyword evidence="15" id="KW-1185">Reference proteome</keyword>
<evidence type="ECO:0000256" key="4">
    <source>
        <dbReference type="ARBA" id="ARBA00022741"/>
    </source>
</evidence>
<dbReference type="Proteomes" id="UP000187209">
    <property type="component" value="Unassembled WGS sequence"/>
</dbReference>
<dbReference type="SUPFAM" id="SSF56112">
    <property type="entry name" value="Protein kinase-like (PK-like)"/>
    <property type="match status" value="1"/>
</dbReference>
<keyword evidence="3" id="KW-0808">Transferase</keyword>
<evidence type="ECO:0000256" key="1">
    <source>
        <dbReference type="ARBA" id="ARBA00006485"/>
    </source>
</evidence>
<dbReference type="GO" id="GO:0007346">
    <property type="term" value="P:regulation of mitotic cell cycle"/>
    <property type="evidence" value="ECO:0007669"/>
    <property type="project" value="TreeGrafter"/>
</dbReference>
<dbReference type="GO" id="GO:0004674">
    <property type="term" value="F:protein serine/threonine kinase activity"/>
    <property type="evidence" value="ECO:0007669"/>
    <property type="project" value="UniProtKB-KW"/>
</dbReference>
<feature type="domain" description="Protein kinase" evidence="13">
    <location>
        <begin position="4"/>
        <end position="280"/>
    </location>
</feature>
<dbReference type="PROSITE" id="PS00107">
    <property type="entry name" value="PROTEIN_KINASE_ATP"/>
    <property type="match status" value="1"/>
</dbReference>
<evidence type="ECO:0000256" key="7">
    <source>
        <dbReference type="ARBA" id="ARBA00038543"/>
    </source>
</evidence>
<evidence type="ECO:0000256" key="2">
    <source>
        <dbReference type="ARBA" id="ARBA00022527"/>
    </source>
</evidence>
<evidence type="ECO:0000313" key="14">
    <source>
        <dbReference type="EMBL" id="OMJ93164.1"/>
    </source>
</evidence>
<comment type="similarity">
    <text evidence="1">Belongs to the protein kinase superfamily. CMGC Ser/Thr protein kinase family. CDC2/CDKX subfamily.</text>
</comment>
<dbReference type="Pfam" id="PF00069">
    <property type="entry name" value="Pkinase"/>
    <property type="match status" value="1"/>
</dbReference>
<dbReference type="GO" id="GO:0005634">
    <property type="term" value="C:nucleus"/>
    <property type="evidence" value="ECO:0007669"/>
    <property type="project" value="TreeGrafter"/>
</dbReference>
<protein>
    <recommendedName>
        <fullName evidence="8">Cyclin-dependent kinase 2 homolog</fullName>
    </recommendedName>
    <alternativeName>
        <fullName evidence="9">Cell division control protein 2 homolog</fullName>
    </alternativeName>
    <alternativeName>
        <fullName evidence="10">cdc2-related kinase 2</fullName>
    </alternativeName>
</protein>
<evidence type="ECO:0000256" key="10">
    <source>
        <dbReference type="ARBA" id="ARBA00042858"/>
    </source>
</evidence>
<evidence type="ECO:0000256" key="5">
    <source>
        <dbReference type="ARBA" id="ARBA00022777"/>
    </source>
</evidence>
<accession>A0A1R2CVX4</accession>
<evidence type="ECO:0000256" key="11">
    <source>
        <dbReference type="PROSITE-ProRule" id="PRU10141"/>
    </source>
</evidence>
<keyword evidence="5" id="KW-0418">Kinase</keyword>
<evidence type="ECO:0000256" key="9">
    <source>
        <dbReference type="ARBA" id="ARBA00041902"/>
    </source>
</evidence>
<dbReference type="GO" id="GO:0005524">
    <property type="term" value="F:ATP binding"/>
    <property type="evidence" value="ECO:0007669"/>
    <property type="project" value="UniProtKB-UniRule"/>
</dbReference>
<dbReference type="PANTHER" id="PTHR24056">
    <property type="entry name" value="CELL DIVISION PROTEIN KINASE"/>
    <property type="match status" value="1"/>
</dbReference>
<gene>
    <name evidence="14" type="ORF">SteCoe_3986</name>
</gene>
<comment type="subunit">
    <text evidence="7">May form a complex composed of at least the catalytic subunit CRK2 and a cyclin.</text>
</comment>
<comment type="caution">
    <text evidence="14">The sequence shown here is derived from an EMBL/GenBank/DDBJ whole genome shotgun (WGS) entry which is preliminary data.</text>
</comment>
<reference evidence="14 15" key="1">
    <citation type="submission" date="2016-11" db="EMBL/GenBank/DDBJ databases">
        <title>The macronuclear genome of Stentor coeruleus: a giant cell with tiny introns.</title>
        <authorList>
            <person name="Slabodnick M."/>
            <person name="Ruby J.G."/>
            <person name="Reiff S.B."/>
            <person name="Swart E.C."/>
            <person name="Gosai S."/>
            <person name="Prabakaran S."/>
            <person name="Witkowska E."/>
            <person name="Larue G.E."/>
            <person name="Fisher S."/>
            <person name="Freeman R.M."/>
            <person name="Gunawardena J."/>
            <person name="Chu W."/>
            <person name="Stover N.A."/>
            <person name="Gregory B.D."/>
            <person name="Nowacki M."/>
            <person name="Derisi J."/>
            <person name="Roy S.W."/>
            <person name="Marshall W.F."/>
            <person name="Sood P."/>
        </authorList>
    </citation>
    <scope>NUCLEOTIDE SEQUENCE [LARGE SCALE GENOMIC DNA]</scope>
    <source>
        <strain evidence="14">WM001</strain>
    </source>
</reference>
<dbReference type="Gene3D" id="3.30.200.20">
    <property type="entry name" value="Phosphorylase Kinase, domain 1"/>
    <property type="match status" value="1"/>
</dbReference>
<evidence type="ECO:0000256" key="8">
    <source>
        <dbReference type="ARBA" id="ARBA00039612"/>
    </source>
</evidence>
<evidence type="ECO:0000313" key="15">
    <source>
        <dbReference type="Proteomes" id="UP000187209"/>
    </source>
</evidence>
<proteinExistence type="inferred from homology"/>
<keyword evidence="6 11" id="KW-0067">ATP-binding</keyword>
<dbReference type="AlphaFoldDB" id="A0A1R2CVX4"/>
<dbReference type="InterPro" id="IPR008271">
    <property type="entry name" value="Ser/Thr_kinase_AS"/>
</dbReference>
<sequence length="284" mass="32327">MQNYKKLNKVGQGTFGTVYEALNLQTGQTCALKCVKLDGKGVEINSYREIEMLSTLYHRNIIKLQRIIRSEQGLCIVMDYGGDDLAYQFDHQSLSLTESQIRSLMKQLLQGVAYLHQNQVIHRDLKLSNILVDKTQTLRICDFGLARHMNFTMTSGVVTLWYRAPEVLFGMNHYTSAIDMWSVGCIFAELLNLGNPILPGNNPAHQLQLICKLIGPPSSSIWPDFSRFADKFRVPEHSYNTLNVHFSKYSRACIDFLNSLLVWDPSQRLTAAEALLSDYIIDSR</sequence>
<dbReference type="FunFam" id="1.10.510.10:FF:000624">
    <property type="entry name" value="Mitogen-activated protein kinase"/>
    <property type="match status" value="1"/>
</dbReference>
<evidence type="ECO:0000256" key="6">
    <source>
        <dbReference type="ARBA" id="ARBA00022840"/>
    </source>
</evidence>
<evidence type="ECO:0000256" key="3">
    <source>
        <dbReference type="ARBA" id="ARBA00022679"/>
    </source>
</evidence>
<dbReference type="SMART" id="SM00220">
    <property type="entry name" value="S_TKc"/>
    <property type="match status" value="1"/>
</dbReference>